<keyword evidence="2" id="KW-1185">Reference proteome</keyword>
<gene>
    <name evidence="1" type="ORF">CEXT_600931</name>
</gene>
<organism evidence="1 2">
    <name type="scientific">Caerostris extrusa</name>
    <name type="common">Bark spider</name>
    <name type="synonym">Caerostris bankana</name>
    <dbReference type="NCBI Taxonomy" id="172846"/>
    <lineage>
        <taxon>Eukaryota</taxon>
        <taxon>Metazoa</taxon>
        <taxon>Ecdysozoa</taxon>
        <taxon>Arthropoda</taxon>
        <taxon>Chelicerata</taxon>
        <taxon>Arachnida</taxon>
        <taxon>Araneae</taxon>
        <taxon>Araneomorphae</taxon>
        <taxon>Entelegynae</taxon>
        <taxon>Araneoidea</taxon>
        <taxon>Araneidae</taxon>
        <taxon>Caerostris</taxon>
    </lineage>
</organism>
<evidence type="ECO:0000313" key="1">
    <source>
        <dbReference type="EMBL" id="GIY96109.1"/>
    </source>
</evidence>
<dbReference type="AlphaFoldDB" id="A0AAV4XQN3"/>
<comment type="caution">
    <text evidence="1">The sequence shown here is derived from an EMBL/GenBank/DDBJ whole genome shotgun (WGS) entry which is preliminary data.</text>
</comment>
<evidence type="ECO:0008006" key="3">
    <source>
        <dbReference type="Google" id="ProtNLM"/>
    </source>
</evidence>
<protein>
    <recommendedName>
        <fullName evidence="3">Maturase K</fullName>
    </recommendedName>
</protein>
<reference evidence="1 2" key="1">
    <citation type="submission" date="2021-06" db="EMBL/GenBank/DDBJ databases">
        <title>Caerostris extrusa draft genome.</title>
        <authorList>
            <person name="Kono N."/>
            <person name="Arakawa K."/>
        </authorList>
    </citation>
    <scope>NUCLEOTIDE SEQUENCE [LARGE SCALE GENOMIC DNA]</scope>
</reference>
<evidence type="ECO:0000313" key="2">
    <source>
        <dbReference type="Proteomes" id="UP001054945"/>
    </source>
</evidence>
<proteinExistence type="predicted"/>
<dbReference type="EMBL" id="BPLR01018007">
    <property type="protein sequence ID" value="GIY96109.1"/>
    <property type="molecule type" value="Genomic_DNA"/>
</dbReference>
<accession>A0AAV4XQN3</accession>
<sequence>MRNSFVKESKIIQNSHSFADMQSQSIDNDCHVTEFLSLILQQQISRRTKRSNRRGTSLQNRISRIFEHFIPLQESETFLALSGTFLKPRLSKIINITEECEPRITE</sequence>
<dbReference type="Proteomes" id="UP001054945">
    <property type="component" value="Unassembled WGS sequence"/>
</dbReference>
<name>A0AAV4XQN3_CAEEX</name>